<gene>
    <name evidence="2" type="ORF">CGI_10022383</name>
</gene>
<proteinExistence type="predicted"/>
<dbReference type="InterPro" id="IPR014729">
    <property type="entry name" value="Rossmann-like_a/b/a_fold"/>
</dbReference>
<dbReference type="Pfam" id="PF00582">
    <property type="entry name" value="Usp"/>
    <property type="match status" value="1"/>
</dbReference>
<dbReference type="CDD" id="cd23659">
    <property type="entry name" value="USP_At3g01520-like"/>
    <property type="match status" value="1"/>
</dbReference>
<dbReference type="AlphaFoldDB" id="K1QWC0"/>
<dbReference type="PANTHER" id="PTHR46989">
    <property type="entry name" value="USP DOMAIN-CONTAINING PROTEIN"/>
    <property type="match status" value="1"/>
</dbReference>
<dbReference type="SUPFAM" id="SSF52402">
    <property type="entry name" value="Adenine nucleotide alpha hydrolases-like"/>
    <property type="match status" value="1"/>
</dbReference>
<dbReference type="PRINTS" id="PR01438">
    <property type="entry name" value="UNVRSLSTRESS"/>
</dbReference>
<dbReference type="InterPro" id="IPR006015">
    <property type="entry name" value="Universal_stress_UspA"/>
</dbReference>
<dbReference type="InParanoid" id="K1QWC0"/>
<evidence type="ECO:0000259" key="1">
    <source>
        <dbReference type="Pfam" id="PF00582"/>
    </source>
</evidence>
<accession>K1QWC0</accession>
<dbReference type="InterPro" id="IPR006016">
    <property type="entry name" value="UspA"/>
</dbReference>
<feature type="domain" description="UspA" evidence="1">
    <location>
        <begin position="18"/>
        <end position="132"/>
    </location>
</feature>
<dbReference type="EMBL" id="JH816386">
    <property type="protein sequence ID" value="EKC35479.1"/>
    <property type="molecule type" value="Genomic_DNA"/>
</dbReference>
<dbReference type="HOGENOM" id="CLU_049301_9_2_1"/>
<organism evidence="2">
    <name type="scientific">Magallana gigas</name>
    <name type="common">Pacific oyster</name>
    <name type="synonym">Crassostrea gigas</name>
    <dbReference type="NCBI Taxonomy" id="29159"/>
    <lineage>
        <taxon>Eukaryota</taxon>
        <taxon>Metazoa</taxon>
        <taxon>Spiralia</taxon>
        <taxon>Lophotrochozoa</taxon>
        <taxon>Mollusca</taxon>
        <taxon>Bivalvia</taxon>
        <taxon>Autobranchia</taxon>
        <taxon>Pteriomorphia</taxon>
        <taxon>Ostreida</taxon>
        <taxon>Ostreoidea</taxon>
        <taxon>Ostreidae</taxon>
        <taxon>Magallana</taxon>
    </lineage>
</organism>
<dbReference type="Gene3D" id="3.40.50.620">
    <property type="entry name" value="HUPs"/>
    <property type="match status" value="1"/>
</dbReference>
<dbReference type="PANTHER" id="PTHR46989:SF3">
    <property type="entry name" value="USPA DOMAIN-CONTAINING PROTEIN"/>
    <property type="match status" value="1"/>
</dbReference>
<name>K1QWC0_MAGGI</name>
<sequence length="134" mass="14927">MATVIIAIDESYVDNLYKPDHRVILLHVMENLINVKDMSPGRIIELQREAQQKAATLKEKFSALAASSGIQAEVRIEKAEKPSHGIVDIANKENARFIVTGSRGMGVIRRTILGSVSDFILHHANCPVFVYKMQ</sequence>
<evidence type="ECO:0000313" key="2">
    <source>
        <dbReference type="EMBL" id="EKC35479.1"/>
    </source>
</evidence>
<reference evidence="2" key="1">
    <citation type="journal article" date="2012" name="Nature">
        <title>The oyster genome reveals stress adaptation and complexity of shell formation.</title>
        <authorList>
            <person name="Zhang G."/>
            <person name="Fang X."/>
            <person name="Guo X."/>
            <person name="Li L."/>
            <person name="Luo R."/>
            <person name="Xu F."/>
            <person name="Yang P."/>
            <person name="Zhang L."/>
            <person name="Wang X."/>
            <person name="Qi H."/>
            <person name="Xiong Z."/>
            <person name="Que H."/>
            <person name="Xie Y."/>
            <person name="Holland P.W."/>
            <person name="Paps J."/>
            <person name="Zhu Y."/>
            <person name="Wu F."/>
            <person name="Chen Y."/>
            <person name="Wang J."/>
            <person name="Peng C."/>
            <person name="Meng J."/>
            <person name="Yang L."/>
            <person name="Liu J."/>
            <person name="Wen B."/>
            <person name="Zhang N."/>
            <person name="Huang Z."/>
            <person name="Zhu Q."/>
            <person name="Feng Y."/>
            <person name="Mount A."/>
            <person name="Hedgecock D."/>
            <person name="Xu Z."/>
            <person name="Liu Y."/>
            <person name="Domazet-Loso T."/>
            <person name="Du Y."/>
            <person name="Sun X."/>
            <person name="Zhang S."/>
            <person name="Liu B."/>
            <person name="Cheng P."/>
            <person name="Jiang X."/>
            <person name="Li J."/>
            <person name="Fan D."/>
            <person name="Wang W."/>
            <person name="Fu W."/>
            <person name="Wang T."/>
            <person name="Wang B."/>
            <person name="Zhang J."/>
            <person name="Peng Z."/>
            <person name="Li Y."/>
            <person name="Li N."/>
            <person name="Wang J."/>
            <person name="Chen M."/>
            <person name="He Y."/>
            <person name="Tan F."/>
            <person name="Song X."/>
            <person name="Zheng Q."/>
            <person name="Huang R."/>
            <person name="Yang H."/>
            <person name="Du X."/>
            <person name="Chen L."/>
            <person name="Yang M."/>
            <person name="Gaffney P.M."/>
            <person name="Wang S."/>
            <person name="Luo L."/>
            <person name="She Z."/>
            <person name="Ming Y."/>
            <person name="Huang W."/>
            <person name="Zhang S."/>
            <person name="Huang B."/>
            <person name="Zhang Y."/>
            <person name="Qu T."/>
            <person name="Ni P."/>
            <person name="Miao G."/>
            <person name="Wang J."/>
            <person name="Wang Q."/>
            <person name="Steinberg C.E."/>
            <person name="Wang H."/>
            <person name="Li N."/>
            <person name="Qian L."/>
            <person name="Zhang G."/>
            <person name="Li Y."/>
            <person name="Yang H."/>
            <person name="Liu X."/>
            <person name="Wang J."/>
            <person name="Yin Y."/>
            <person name="Wang J."/>
        </authorList>
    </citation>
    <scope>NUCLEOTIDE SEQUENCE [LARGE SCALE GENOMIC DNA]</scope>
    <source>
        <strain evidence="2">05x7-T-G4-1.051#20</strain>
    </source>
</reference>
<protein>
    <submittedName>
        <fullName evidence="2">Universal stress protein A-like protein</fullName>
    </submittedName>
</protein>